<accession>A0A433ZRZ2</accession>
<comment type="caution">
    <text evidence="2">The sequence shown here is derived from an EMBL/GenBank/DDBJ whole genome shotgun (WGS) entry which is preliminary data.</text>
</comment>
<feature type="domain" description="Phage neck terminator protein gp12-like" evidence="1">
    <location>
        <begin position="23"/>
        <end position="177"/>
    </location>
</feature>
<dbReference type="AlphaFoldDB" id="A0A433ZRZ2"/>
<gene>
    <name evidence="2" type="ORF">CKG00_17360</name>
</gene>
<reference evidence="2 3" key="1">
    <citation type="submission" date="2017-08" db="EMBL/GenBank/DDBJ databases">
        <title>Draft genome sequence of pheromone producing symbiont Morganella morganii, of the female New Zealand grass grub Costelytra giveni.</title>
        <authorList>
            <person name="Laugraud A."/>
            <person name="Young S.D."/>
            <person name="Hurst M.H."/>
        </authorList>
    </citation>
    <scope>NUCLEOTIDE SEQUENCE [LARGE SCALE GENOMIC DNA]</scope>
    <source>
        <strain evidence="2 3">MMsCG</strain>
        <plasmid evidence="2">unnamed1</plasmid>
    </source>
</reference>
<evidence type="ECO:0000313" key="2">
    <source>
        <dbReference type="EMBL" id="RUT64895.1"/>
    </source>
</evidence>
<evidence type="ECO:0000313" key="3">
    <source>
        <dbReference type="Proteomes" id="UP000286908"/>
    </source>
</evidence>
<name>A0A433ZRZ2_MORMO</name>
<proteinExistence type="predicted"/>
<sequence>MTSSETLGWLLPDSEPVYDEEPERLISRWVRAVSGLEKGRVLPRWVSKQPAQLPPETNWCGFGITGMAEDSSPAIVPNDAESAELWRHEEFECMASFYGPGSQRYITRFRDGISLSQNNDELGRNGLSVVRHSGITPFPELINNQWVRRYDITVTLRRKVVRGYGIKTLTDASVTFFGE</sequence>
<keyword evidence="2" id="KW-0614">Plasmid</keyword>
<organism evidence="2 3">
    <name type="scientific">Morganella morganii</name>
    <name type="common">Proteus morganii</name>
    <dbReference type="NCBI Taxonomy" id="582"/>
    <lineage>
        <taxon>Bacteria</taxon>
        <taxon>Pseudomonadati</taxon>
        <taxon>Pseudomonadota</taxon>
        <taxon>Gammaproteobacteria</taxon>
        <taxon>Enterobacterales</taxon>
        <taxon>Morganellaceae</taxon>
        <taxon>Morganella</taxon>
    </lineage>
</organism>
<dbReference type="Proteomes" id="UP000286908">
    <property type="component" value="Unassembled WGS sequence"/>
</dbReference>
<dbReference type="OrthoDB" id="8446915at2"/>
<evidence type="ECO:0000259" key="1">
    <source>
        <dbReference type="Pfam" id="PF23961"/>
    </source>
</evidence>
<dbReference type="Pfam" id="PF23961">
    <property type="entry name" value="Phage_tail_terminator_9"/>
    <property type="match status" value="1"/>
</dbReference>
<dbReference type="EMBL" id="NRQY01000002">
    <property type="protein sequence ID" value="RUT64895.1"/>
    <property type="molecule type" value="Genomic_DNA"/>
</dbReference>
<geneLocation type="plasmid" evidence="2">
    <name>unnamed1</name>
</geneLocation>
<protein>
    <recommendedName>
        <fullName evidence="1">Phage neck terminator protein gp12-like domain-containing protein</fullName>
    </recommendedName>
</protein>
<dbReference type="NCBIfam" id="NF047498">
    <property type="entry name" value="LIC_12616_fam"/>
    <property type="match status" value="1"/>
</dbReference>
<dbReference type="InterPro" id="IPR057087">
    <property type="entry name" value="Gp12-like"/>
</dbReference>